<dbReference type="EMBL" id="PDOE01000005">
    <property type="protein sequence ID" value="RKL66721.1"/>
    <property type="molecule type" value="Genomic_DNA"/>
</dbReference>
<dbReference type="RefSeq" id="WP_110934859.1">
    <property type="nucleotide sequence ID" value="NZ_KZ614146.1"/>
</dbReference>
<protein>
    <submittedName>
        <fullName evidence="2">Uncharacterized protein</fullName>
    </submittedName>
</protein>
<keyword evidence="3" id="KW-1185">Reference proteome</keyword>
<reference evidence="2 3" key="1">
    <citation type="submission" date="2017-10" db="EMBL/GenBank/DDBJ databases">
        <title>Bacillus sp. nov., a halophilic bacterium isolated from a Keqin Lake.</title>
        <authorList>
            <person name="Wang H."/>
        </authorList>
    </citation>
    <scope>NUCLEOTIDE SEQUENCE [LARGE SCALE GENOMIC DNA]</scope>
    <source>
        <strain evidence="2 3">KCTC 13187</strain>
    </source>
</reference>
<organism evidence="2 3">
    <name type="scientific">Salipaludibacillus neizhouensis</name>
    <dbReference type="NCBI Taxonomy" id="885475"/>
    <lineage>
        <taxon>Bacteria</taxon>
        <taxon>Bacillati</taxon>
        <taxon>Bacillota</taxon>
        <taxon>Bacilli</taxon>
        <taxon>Bacillales</taxon>
        <taxon>Bacillaceae</taxon>
    </lineage>
</organism>
<dbReference type="Proteomes" id="UP000281498">
    <property type="component" value="Unassembled WGS sequence"/>
</dbReference>
<name>A0A3A9K8L7_9BACI</name>
<feature type="signal peptide" evidence="1">
    <location>
        <begin position="1"/>
        <end position="21"/>
    </location>
</feature>
<evidence type="ECO:0000256" key="1">
    <source>
        <dbReference type="SAM" id="SignalP"/>
    </source>
</evidence>
<gene>
    <name evidence="2" type="ORF">CR203_12840</name>
</gene>
<feature type="chain" id="PRO_5039079857" evidence="1">
    <location>
        <begin position="22"/>
        <end position="123"/>
    </location>
</feature>
<proteinExistence type="predicted"/>
<sequence>MWMKVILLIFLSMGLSSVVYADYPWLQDETLKVTIVTDDILYEWEYENPDQFEYEEGNTIYRGDKAKKSFEEILQYIDLSEPELKERLIQQLSDRYAGLNRITVKKKDMNQCLQTWLWDKKQI</sequence>
<evidence type="ECO:0000313" key="3">
    <source>
        <dbReference type="Proteomes" id="UP000281498"/>
    </source>
</evidence>
<evidence type="ECO:0000313" key="2">
    <source>
        <dbReference type="EMBL" id="RKL66721.1"/>
    </source>
</evidence>
<dbReference type="OrthoDB" id="2886745at2"/>
<accession>A0A3A9K8L7</accession>
<keyword evidence="1" id="KW-0732">Signal</keyword>
<dbReference type="AlphaFoldDB" id="A0A3A9K8L7"/>
<comment type="caution">
    <text evidence="2">The sequence shown here is derived from an EMBL/GenBank/DDBJ whole genome shotgun (WGS) entry which is preliminary data.</text>
</comment>